<evidence type="ECO:0000259" key="7">
    <source>
        <dbReference type="Pfam" id="PF14693"/>
    </source>
</evidence>
<dbReference type="CDD" id="cd00495">
    <property type="entry name" value="Ribosomal_L25_TL5_CTC"/>
    <property type="match status" value="1"/>
</dbReference>
<evidence type="ECO:0000256" key="3">
    <source>
        <dbReference type="ARBA" id="ARBA00022980"/>
    </source>
</evidence>
<reference evidence="8" key="1">
    <citation type="submission" date="2021-05" db="EMBL/GenBank/DDBJ databases">
        <title>The genome of the haptophyte Pavlova lutheri (Diacronema luteri, Pavlovales) - a model for lipid biosynthesis in eukaryotic algae.</title>
        <authorList>
            <person name="Hulatt C.J."/>
            <person name="Posewitz M.C."/>
        </authorList>
    </citation>
    <scope>NUCLEOTIDE SEQUENCE</scope>
    <source>
        <strain evidence="8">NIVA-4/92</strain>
    </source>
</reference>
<comment type="caution">
    <text evidence="8">The sequence shown here is derived from an EMBL/GenBank/DDBJ whole genome shotgun (WGS) entry which is preliminary data.</text>
</comment>
<dbReference type="Gene3D" id="2.40.240.10">
    <property type="entry name" value="Ribosomal Protein L25, Chain P"/>
    <property type="match status" value="1"/>
</dbReference>
<accession>A0A8J5XJ85</accession>
<evidence type="ECO:0000256" key="1">
    <source>
        <dbReference type="ARBA" id="ARBA00022730"/>
    </source>
</evidence>
<keyword evidence="9" id="KW-1185">Reference proteome</keyword>
<evidence type="ECO:0008006" key="10">
    <source>
        <dbReference type="Google" id="ProtNLM"/>
    </source>
</evidence>
<dbReference type="GO" id="GO:0003735">
    <property type="term" value="F:structural constituent of ribosome"/>
    <property type="evidence" value="ECO:0007669"/>
    <property type="project" value="InterPro"/>
</dbReference>
<dbReference type="GO" id="GO:0006412">
    <property type="term" value="P:translation"/>
    <property type="evidence" value="ECO:0007669"/>
    <property type="project" value="InterPro"/>
</dbReference>
<dbReference type="InterPro" id="IPR020056">
    <property type="entry name" value="Rbsml_bL25/Gln-tRNA_synth_N"/>
</dbReference>
<evidence type="ECO:0000256" key="4">
    <source>
        <dbReference type="ARBA" id="ARBA00023274"/>
    </source>
</evidence>
<feature type="domain" description="Large ribosomal subunit protein bL25 L25" evidence="6">
    <location>
        <begin position="37"/>
        <end position="104"/>
    </location>
</feature>
<dbReference type="Pfam" id="PF14693">
    <property type="entry name" value="Ribosomal_TL5_C"/>
    <property type="match status" value="1"/>
</dbReference>
<dbReference type="Gene3D" id="2.170.120.20">
    <property type="entry name" value="Ribosomal protein L25, beta domain"/>
    <property type="match status" value="1"/>
</dbReference>
<feature type="region of interest" description="Disordered" evidence="5">
    <location>
        <begin position="34"/>
        <end position="54"/>
    </location>
</feature>
<dbReference type="EMBL" id="JAGTXO010000012">
    <property type="protein sequence ID" value="KAG8464564.1"/>
    <property type="molecule type" value="Genomic_DNA"/>
</dbReference>
<evidence type="ECO:0000256" key="5">
    <source>
        <dbReference type="SAM" id="MobiDB-lite"/>
    </source>
</evidence>
<dbReference type="GO" id="GO:0022625">
    <property type="term" value="C:cytosolic large ribosomal subunit"/>
    <property type="evidence" value="ECO:0007669"/>
    <property type="project" value="TreeGrafter"/>
</dbReference>
<dbReference type="Proteomes" id="UP000751190">
    <property type="component" value="Unassembled WGS sequence"/>
</dbReference>
<dbReference type="GO" id="GO:0008097">
    <property type="term" value="F:5S rRNA binding"/>
    <property type="evidence" value="ECO:0007669"/>
    <property type="project" value="TreeGrafter"/>
</dbReference>
<dbReference type="PANTHER" id="PTHR33284:SF1">
    <property type="entry name" value="RIBOSOMAL PROTEIN L25_GLN-TRNA SYNTHETASE, ANTI-CODON-BINDING DOMAIN-CONTAINING PROTEIN"/>
    <property type="match status" value="1"/>
</dbReference>
<dbReference type="PANTHER" id="PTHR33284">
    <property type="entry name" value="RIBOSOMAL PROTEIN L25/GLN-TRNA SYNTHETASE, ANTI-CODON-BINDING DOMAIN-CONTAINING PROTEIN"/>
    <property type="match status" value="1"/>
</dbReference>
<feature type="domain" description="Large ribosomal subunit protein bL25 beta" evidence="7">
    <location>
        <begin position="133"/>
        <end position="214"/>
    </location>
</feature>
<organism evidence="8 9">
    <name type="scientific">Diacronema lutheri</name>
    <name type="common">Unicellular marine alga</name>
    <name type="synonym">Monochrysis lutheri</name>
    <dbReference type="NCBI Taxonomy" id="2081491"/>
    <lineage>
        <taxon>Eukaryota</taxon>
        <taxon>Haptista</taxon>
        <taxon>Haptophyta</taxon>
        <taxon>Pavlovophyceae</taxon>
        <taxon>Pavlovales</taxon>
        <taxon>Pavlovaceae</taxon>
        <taxon>Diacronema</taxon>
    </lineage>
</organism>
<dbReference type="OrthoDB" id="193674at2759"/>
<evidence type="ECO:0000256" key="2">
    <source>
        <dbReference type="ARBA" id="ARBA00022884"/>
    </source>
</evidence>
<gene>
    <name evidence="8" type="ORF">KFE25_009932</name>
</gene>
<dbReference type="InterPro" id="IPR011035">
    <property type="entry name" value="Ribosomal_bL25/Gln-tRNA_synth"/>
</dbReference>
<evidence type="ECO:0000313" key="8">
    <source>
        <dbReference type="EMBL" id="KAG8464564.1"/>
    </source>
</evidence>
<name>A0A8J5XJ85_DIALT</name>
<dbReference type="InterPro" id="IPR020930">
    <property type="entry name" value="Ribosomal_uL5_bac-type"/>
</dbReference>
<dbReference type="AlphaFoldDB" id="A0A8J5XJ85"/>
<dbReference type="SUPFAM" id="SSF50715">
    <property type="entry name" value="Ribosomal protein L25-like"/>
    <property type="match status" value="1"/>
</dbReference>
<protein>
    <recommendedName>
        <fullName evidence="10">Ribosomal protein L25 beta domain-containing protein</fullName>
    </recommendedName>
</protein>
<keyword evidence="1" id="KW-0699">rRNA-binding</keyword>
<dbReference type="Pfam" id="PF01386">
    <property type="entry name" value="Ribosomal_L25p"/>
    <property type="match status" value="1"/>
</dbReference>
<keyword evidence="2" id="KW-0694">RNA-binding</keyword>
<dbReference type="InterPro" id="IPR037121">
    <property type="entry name" value="Ribosomal_bL25_C"/>
</dbReference>
<proteinExistence type="predicted"/>
<keyword evidence="4" id="KW-0687">Ribonucleoprotein</keyword>
<keyword evidence="3" id="KW-0689">Ribosomal protein</keyword>
<dbReference type="InterPro" id="IPR029751">
    <property type="entry name" value="Ribosomal_L25_dom"/>
</dbReference>
<evidence type="ECO:0000259" key="6">
    <source>
        <dbReference type="Pfam" id="PF01386"/>
    </source>
</evidence>
<sequence length="218" mass="23915">MALVLRASKGRGALGPTGARGLCKAVATETLKLLSRPRTKRSASRDRKDGRVPGLLYGGHVPNLPVSVGQDDLRPHARRSDFFNRIFELELPDGAGVCRAVPRQLDSAFPLRTPSYVTFLRWPADLEKHPQMVPIPVEIINEELSPGVKAGNYLFRIFKTWRFKVYREPIPTAIILDAGSLALDQGIKLSDVALPEGIVPIARGKLSNPTLIKVIKPG</sequence>
<dbReference type="InterPro" id="IPR020057">
    <property type="entry name" value="Ribosomal_bL25_b-dom"/>
</dbReference>
<evidence type="ECO:0000313" key="9">
    <source>
        <dbReference type="Proteomes" id="UP000751190"/>
    </source>
</evidence>